<dbReference type="Proteomes" id="UP001162992">
    <property type="component" value="Chromosome 22"/>
</dbReference>
<accession>A0ACC2AEX8</accession>
<reference evidence="2" key="1">
    <citation type="journal article" date="2024" name="Proc. Natl. Acad. Sci. U.S.A.">
        <title>Extraordinary preservation of gene collinearity over three hundred million years revealed in homosporous lycophytes.</title>
        <authorList>
            <person name="Li C."/>
            <person name="Wickell D."/>
            <person name="Kuo L.Y."/>
            <person name="Chen X."/>
            <person name="Nie B."/>
            <person name="Liao X."/>
            <person name="Peng D."/>
            <person name="Ji J."/>
            <person name="Jenkins J."/>
            <person name="Williams M."/>
            <person name="Shu S."/>
            <person name="Plott C."/>
            <person name="Barry K."/>
            <person name="Rajasekar S."/>
            <person name="Grimwood J."/>
            <person name="Han X."/>
            <person name="Sun S."/>
            <person name="Hou Z."/>
            <person name="He W."/>
            <person name="Dai G."/>
            <person name="Sun C."/>
            <person name="Schmutz J."/>
            <person name="Leebens-Mack J.H."/>
            <person name="Li F.W."/>
            <person name="Wang L."/>
        </authorList>
    </citation>
    <scope>NUCLEOTIDE SEQUENCE [LARGE SCALE GENOMIC DNA]</scope>
    <source>
        <strain evidence="2">cv. PW_Plant_1</strain>
    </source>
</reference>
<gene>
    <name evidence="1" type="ORF">O6H91_22G044400</name>
</gene>
<evidence type="ECO:0000313" key="1">
    <source>
        <dbReference type="EMBL" id="KAJ7516135.1"/>
    </source>
</evidence>
<dbReference type="EMBL" id="CM055113">
    <property type="protein sequence ID" value="KAJ7516135.1"/>
    <property type="molecule type" value="Genomic_DNA"/>
</dbReference>
<sequence length="633" mass="71882">MFLTPCLVICLYVTGALNAVLSEAHRQEMCRYLYNHQNKDGGWGLNIESHSTMFCTVFSYVTLRLLGEGPHDGDKGAMESARLWILDHGGATAIPSWGKFWLAVLGVFEWSGVHPMPPELWLLPHFLPIHPGQMNIHGKLILLPMTYIYGRQFVGQITSLVKALRGEIFSTHYNKINWEEARTTCAKEDRYYPTPFVQDLAFIFAKQCTEPLLRSWPGLLVRKKALERVIKWIHTEDENFRYVGIGPLSKVSVMLCCWIEDPNSEAFKRHLLRVHDYLWLAEDGMKMQGYNGCQMWETVLGTQAILAARLHDECDSMLRKAENYISKTQIQEDGNLDTKLWYKKISKGGWPHSTRDHGWPISDCSAEGLKVALALADLPWAMTGSQISEENLFDCVNVILSLQNPDGGFSAFELKRAYPWAEKLIQSETFGDITIDYSWVECSSSCIQALVAFKKKYPKHRKEEICEAITRACRFIESIQRKDGSWYGYWAICFTYGAWFGITGLVAAGKSFRDSEAIRKACDFLLSKQLPSGGWGESYLSSENEEYVHVKHGQAHVVHTAWSLLALLASGQAERDPVPLHKAATILINSQLENGDYPQQEIIGSIHKTCMTTYTLFCNIFAIQALDEYLQKI</sequence>
<evidence type="ECO:0000313" key="2">
    <source>
        <dbReference type="Proteomes" id="UP001162992"/>
    </source>
</evidence>
<proteinExistence type="predicted"/>
<organism evidence="1 2">
    <name type="scientific">Diphasiastrum complanatum</name>
    <name type="common">Issler's clubmoss</name>
    <name type="synonym">Lycopodium complanatum</name>
    <dbReference type="NCBI Taxonomy" id="34168"/>
    <lineage>
        <taxon>Eukaryota</taxon>
        <taxon>Viridiplantae</taxon>
        <taxon>Streptophyta</taxon>
        <taxon>Embryophyta</taxon>
        <taxon>Tracheophyta</taxon>
        <taxon>Lycopodiopsida</taxon>
        <taxon>Lycopodiales</taxon>
        <taxon>Lycopodiaceae</taxon>
        <taxon>Lycopodioideae</taxon>
        <taxon>Diphasiastrum</taxon>
    </lineage>
</organism>
<keyword evidence="2" id="KW-1185">Reference proteome</keyword>
<name>A0ACC2AEX8_DIPCM</name>
<protein>
    <submittedName>
        <fullName evidence="1">Uncharacterized protein</fullName>
    </submittedName>
</protein>
<comment type="caution">
    <text evidence="1">The sequence shown here is derived from an EMBL/GenBank/DDBJ whole genome shotgun (WGS) entry which is preliminary data.</text>
</comment>